<dbReference type="Gene3D" id="3.30.450.40">
    <property type="match status" value="1"/>
</dbReference>
<dbReference type="InterPro" id="IPR000792">
    <property type="entry name" value="Tscrpt_reg_LuxR_C"/>
</dbReference>
<keyword evidence="3" id="KW-0804">Transcription</keyword>
<accession>A0A9X1NKR7</accession>
<evidence type="ECO:0000313" key="6">
    <source>
        <dbReference type="Proteomes" id="UP001138997"/>
    </source>
</evidence>
<evidence type="ECO:0000259" key="4">
    <source>
        <dbReference type="PROSITE" id="PS50043"/>
    </source>
</evidence>
<name>A0A9X1NKR7_9ACTN</name>
<dbReference type="SMART" id="SM00421">
    <property type="entry name" value="HTH_LUXR"/>
    <property type="match status" value="1"/>
</dbReference>
<dbReference type="PRINTS" id="PR00038">
    <property type="entry name" value="HTHLUXR"/>
</dbReference>
<dbReference type="SUPFAM" id="SSF46894">
    <property type="entry name" value="C-terminal effector domain of the bipartite response regulators"/>
    <property type="match status" value="1"/>
</dbReference>
<dbReference type="PANTHER" id="PTHR44688:SF16">
    <property type="entry name" value="DNA-BINDING TRANSCRIPTIONAL ACTIVATOR DEVR_DOSR"/>
    <property type="match status" value="1"/>
</dbReference>
<dbReference type="EMBL" id="JAJOMB010000019">
    <property type="protein sequence ID" value="MCD5314976.1"/>
    <property type="molecule type" value="Genomic_DNA"/>
</dbReference>
<dbReference type="GO" id="GO:0003677">
    <property type="term" value="F:DNA binding"/>
    <property type="evidence" value="ECO:0007669"/>
    <property type="project" value="UniProtKB-KW"/>
</dbReference>
<dbReference type="SUPFAM" id="SSF55781">
    <property type="entry name" value="GAF domain-like"/>
    <property type="match status" value="1"/>
</dbReference>
<dbReference type="AlphaFoldDB" id="A0A9X1NKR7"/>
<dbReference type="Proteomes" id="UP001138997">
    <property type="component" value="Unassembled WGS sequence"/>
</dbReference>
<evidence type="ECO:0000256" key="2">
    <source>
        <dbReference type="ARBA" id="ARBA00023125"/>
    </source>
</evidence>
<dbReference type="PROSITE" id="PS50043">
    <property type="entry name" value="HTH_LUXR_2"/>
    <property type="match status" value="1"/>
</dbReference>
<evidence type="ECO:0000256" key="1">
    <source>
        <dbReference type="ARBA" id="ARBA00023015"/>
    </source>
</evidence>
<sequence length="364" mass="39288">MKLSRSQQSAVHDIETICASETDSRTLRRRVAARLSREMHWDAACFATIDPWTMLITDEISEGVPDDSFALVAHNEYLVDDVNKLVTLARSSSRVGILSQALEQSQHTSPRLETVLAAFDVRHELRAAFVADGQCWGALALFRNGGRTDFGDEDAALVQTVTFAMAVGLRRTATQVDATVELTDATDGPGVLVLNQNTEVLMANQAASAWLQEFPPHTIKGNGGLPLAVHQVVARVRMGSGASQLGAYARIRTRAGHWLMVQGSLIGTPEQPDQGVSVVISKAPSSDIAELLMLAYGLTLRERQVLQRVIAGLSSAGIAAQMHISVNTVQDHLKAVFAKVGVRSRGELVAQLLGRHYLPAVDSP</sequence>
<dbReference type="Gene3D" id="1.10.10.10">
    <property type="entry name" value="Winged helix-like DNA-binding domain superfamily/Winged helix DNA-binding domain"/>
    <property type="match status" value="1"/>
</dbReference>
<keyword evidence="1" id="KW-0805">Transcription regulation</keyword>
<organism evidence="5 6">
    <name type="scientific">Kineosporia babensis</name>
    <dbReference type="NCBI Taxonomy" id="499548"/>
    <lineage>
        <taxon>Bacteria</taxon>
        <taxon>Bacillati</taxon>
        <taxon>Actinomycetota</taxon>
        <taxon>Actinomycetes</taxon>
        <taxon>Kineosporiales</taxon>
        <taxon>Kineosporiaceae</taxon>
        <taxon>Kineosporia</taxon>
    </lineage>
</organism>
<comment type="caution">
    <text evidence="5">The sequence shown here is derived from an EMBL/GenBank/DDBJ whole genome shotgun (WGS) entry which is preliminary data.</text>
</comment>
<dbReference type="RefSeq" id="WP_231447782.1">
    <property type="nucleotide sequence ID" value="NZ_JAJOMB010000019.1"/>
</dbReference>
<dbReference type="InterPro" id="IPR029016">
    <property type="entry name" value="GAF-like_dom_sf"/>
</dbReference>
<feature type="domain" description="HTH luxR-type" evidence="4">
    <location>
        <begin position="291"/>
        <end position="356"/>
    </location>
</feature>
<keyword evidence="6" id="KW-1185">Reference proteome</keyword>
<dbReference type="GO" id="GO:0006355">
    <property type="term" value="P:regulation of DNA-templated transcription"/>
    <property type="evidence" value="ECO:0007669"/>
    <property type="project" value="InterPro"/>
</dbReference>
<dbReference type="PANTHER" id="PTHR44688">
    <property type="entry name" value="DNA-BINDING TRANSCRIPTIONAL ACTIVATOR DEVR_DOSR"/>
    <property type="match status" value="1"/>
</dbReference>
<keyword evidence="2" id="KW-0238">DNA-binding</keyword>
<dbReference type="InterPro" id="IPR016032">
    <property type="entry name" value="Sig_transdc_resp-reg_C-effctor"/>
</dbReference>
<gene>
    <name evidence="5" type="ORF">LR394_29140</name>
</gene>
<dbReference type="InterPro" id="IPR036388">
    <property type="entry name" value="WH-like_DNA-bd_sf"/>
</dbReference>
<dbReference type="PROSITE" id="PS00622">
    <property type="entry name" value="HTH_LUXR_1"/>
    <property type="match status" value="1"/>
</dbReference>
<protein>
    <submittedName>
        <fullName evidence="5">Helix-turn-helix transcriptional regulator</fullName>
    </submittedName>
</protein>
<evidence type="ECO:0000313" key="5">
    <source>
        <dbReference type="EMBL" id="MCD5314976.1"/>
    </source>
</evidence>
<evidence type="ECO:0000256" key="3">
    <source>
        <dbReference type="ARBA" id="ARBA00023163"/>
    </source>
</evidence>
<proteinExistence type="predicted"/>
<reference evidence="5" key="1">
    <citation type="submission" date="2021-11" db="EMBL/GenBank/DDBJ databases">
        <title>Streptomyces corallinus and Kineosporia corallina sp. nov., two new coral-derived marine actinobacteria.</title>
        <authorList>
            <person name="Buangrab K."/>
            <person name="Sutthacheep M."/>
            <person name="Yeemin T."/>
            <person name="Harunari E."/>
            <person name="Igarashi Y."/>
            <person name="Sripreechasak P."/>
            <person name="Kanchanasin P."/>
            <person name="Tanasupawat S."/>
            <person name="Phongsopitanun W."/>
        </authorList>
    </citation>
    <scope>NUCLEOTIDE SEQUENCE</scope>
    <source>
        <strain evidence="5">JCM 31032</strain>
    </source>
</reference>
<dbReference type="CDD" id="cd06170">
    <property type="entry name" value="LuxR_C_like"/>
    <property type="match status" value="1"/>
</dbReference>
<dbReference type="Pfam" id="PF00196">
    <property type="entry name" value="GerE"/>
    <property type="match status" value="1"/>
</dbReference>